<dbReference type="EMBL" id="LVVM01002418">
    <property type="protein sequence ID" value="OJA16707.1"/>
    <property type="molecule type" value="Genomic_DNA"/>
</dbReference>
<gene>
    <name evidence="1" type="ORF">AZE42_13934</name>
</gene>
<dbReference type="AlphaFoldDB" id="A0A1J8Q9Q0"/>
<reference evidence="1 2" key="1">
    <citation type="submission" date="2016-03" db="EMBL/GenBank/DDBJ databases">
        <title>Comparative genomics of the ectomycorrhizal sister species Rhizopogon vinicolor and Rhizopogon vesiculosus (Basidiomycota: Boletales) reveals a divergence of the mating type B locus.</title>
        <authorList>
            <person name="Mujic A.B."/>
            <person name="Kuo A."/>
            <person name="Tritt A."/>
            <person name="Lipzen A."/>
            <person name="Chen C."/>
            <person name="Johnson J."/>
            <person name="Sharma A."/>
            <person name="Barry K."/>
            <person name="Grigoriev I.V."/>
            <person name="Spatafora J.W."/>
        </authorList>
    </citation>
    <scope>NUCLEOTIDE SEQUENCE [LARGE SCALE GENOMIC DNA]</scope>
    <source>
        <strain evidence="1 2">AM-OR11-056</strain>
    </source>
</reference>
<evidence type="ECO:0000313" key="2">
    <source>
        <dbReference type="Proteomes" id="UP000183567"/>
    </source>
</evidence>
<sequence length="58" mass="6649">MDHLSLVLAEIQSVYQHMDSELPQATCLQEVLQQLAQLENIPFRDKHNLCHCTEEGCP</sequence>
<evidence type="ECO:0000313" key="1">
    <source>
        <dbReference type="EMBL" id="OJA16707.1"/>
    </source>
</evidence>
<dbReference type="Proteomes" id="UP000183567">
    <property type="component" value="Unassembled WGS sequence"/>
</dbReference>
<protein>
    <submittedName>
        <fullName evidence="1">Uncharacterized protein</fullName>
    </submittedName>
</protein>
<name>A0A1J8Q9Q0_9AGAM</name>
<accession>A0A1J8Q9Q0</accession>
<keyword evidence="2" id="KW-1185">Reference proteome</keyword>
<comment type="caution">
    <text evidence="1">The sequence shown here is derived from an EMBL/GenBank/DDBJ whole genome shotgun (WGS) entry which is preliminary data.</text>
</comment>
<organism evidence="1 2">
    <name type="scientific">Rhizopogon vesiculosus</name>
    <dbReference type="NCBI Taxonomy" id="180088"/>
    <lineage>
        <taxon>Eukaryota</taxon>
        <taxon>Fungi</taxon>
        <taxon>Dikarya</taxon>
        <taxon>Basidiomycota</taxon>
        <taxon>Agaricomycotina</taxon>
        <taxon>Agaricomycetes</taxon>
        <taxon>Agaricomycetidae</taxon>
        <taxon>Boletales</taxon>
        <taxon>Suillineae</taxon>
        <taxon>Rhizopogonaceae</taxon>
        <taxon>Rhizopogon</taxon>
    </lineage>
</organism>
<proteinExistence type="predicted"/>